<evidence type="ECO:0000256" key="7">
    <source>
        <dbReference type="SAM" id="MobiDB-lite"/>
    </source>
</evidence>
<dbReference type="OMA" id="FQSIFNW"/>
<keyword evidence="8" id="KW-1133">Transmembrane helix</keyword>
<dbReference type="GO" id="GO:0008083">
    <property type="term" value="F:growth factor activity"/>
    <property type="evidence" value="ECO:0007669"/>
    <property type="project" value="UniProtKB-KW"/>
</dbReference>
<dbReference type="InterPro" id="IPR001111">
    <property type="entry name" value="TGF-b_propeptide"/>
</dbReference>
<protein>
    <submittedName>
        <fullName evidence="11">Uncharacterized protein LOC111595881</fullName>
    </submittedName>
</protein>
<keyword evidence="3" id="KW-0964">Secreted</keyword>
<dbReference type="SUPFAM" id="SSF57501">
    <property type="entry name" value="Cystine-knot cytokines"/>
    <property type="match status" value="1"/>
</dbReference>
<dbReference type="CDD" id="cd13755">
    <property type="entry name" value="TGF_beta_maverick"/>
    <property type="match status" value="1"/>
</dbReference>
<sequence length="749" mass="86772">MKIRIESEYFAATFQSIFNWNDIKIATNKANVQKNNFFEYNENGKKLRGSWRQNIFYVKYSYSVLPFCDVCYCYHNDAKRIRKEAKGSVQRRRLYSILQKLTQFCFVFILLLPLLLTCNTLIQEATGEDVKPIPTISSESRLFWASSTYMHYGQKGPKAKSNCQNKWNFKLMFNNYTNHNNYNKNDNQNDIMNSHSHSITKGISLIYPSNHSLNEYSLIITLSQLYSKNKANLHSKAHTILHGTKPSSGTDSGSGSNNIRPKRSIDSTPHKSQPPKTKRKHETGSQKLDVFEKHKKYHQTHNRIINTQKVTELIMNGLGLKKLPDMKKANISQLEYSSKYLQYLERVRNNRGVGSGKDGNPYSSGGDPPSTTLRILTIVTNSFSDITENRFGRQRERRTPRGTKRGNRESKKSFSDKTNILLHFPLAINEADKFHYKKLDEANVRLMMLYNPALAAQSHRHRTRIEQGVKKKYNNSMNHKGNCSTDSTIPANHQQIRRPKNRSHILKLSVYQLLPMQKRKQLDARQIEFENSMGDDETRSQWLEFDVTDAVRGWLNKSRENLGIEIQCDKCRRIGARILSGVSSSRLDQKNDEDDDRFHLSPVLNIIGHIGRTHREKGIQSFNHSNYHHRNPNKSKMWPNSCYKPHQRCCRHQLNVAFKDIKGFEFIIQPKIFDAGYCLGRCPPRHNPAHHHALLQSLIWQQDHNRVPRPCCAPSKLTELEILHVDEEHSDKLKISTWSNMQVSECACS</sequence>
<dbReference type="PROSITE" id="PS00250">
    <property type="entry name" value="TGF_BETA_1"/>
    <property type="match status" value="1"/>
</dbReference>
<feature type="compositionally biased region" description="Low complexity" evidence="7">
    <location>
        <begin position="247"/>
        <end position="256"/>
    </location>
</feature>
<dbReference type="InterPro" id="IPR029034">
    <property type="entry name" value="Cystine-knot_cytokine"/>
</dbReference>
<dbReference type="SMART" id="SM00204">
    <property type="entry name" value="TGFB"/>
    <property type="match status" value="1"/>
</dbReference>
<gene>
    <name evidence="11" type="primary">LOC111595881</name>
</gene>
<dbReference type="PROSITE" id="PS51362">
    <property type="entry name" value="TGF_BETA_2"/>
    <property type="match status" value="1"/>
</dbReference>
<feature type="transmembrane region" description="Helical" evidence="8">
    <location>
        <begin position="101"/>
        <end position="122"/>
    </location>
</feature>
<feature type="region of interest" description="Disordered" evidence="7">
    <location>
        <begin position="387"/>
        <end position="414"/>
    </location>
</feature>
<accession>A0A6J1LH18</accession>
<organism evidence="10 11">
    <name type="scientific">Drosophila hydei</name>
    <name type="common">Fruit fly</name>
    <dbReference type="NCBI Taxonomy" id="7224"/>
    <lineage>
        <taxon>Eukaryota</taxon>
        <taxon>Metazoa</taxon>
        <taxon>Ecdysozoa</taxon>
        <taxon>Arthropoda</taxon>
        <taxon>Hexapoda</taxon>
        <taxon>Insecta</taxon>
        <taxon>Pterygota</taxon>
        <taxon>Neoptera</taxon>
        <taxon>Endopterygota</taxon>
        <taxon>Diptera</taxon>
        <taxon>Brachycera</taxon>
        <taxon>Muscomorpha</taxon>
        <taxon>Ephydroidea</taxon>
        <taxon>Drosophilidae</taxon>
        <taxon>Drosophila</taxon>
    </lineage>
</organism>
<name>A0A6J1LH18_DROHY</name>
<keyword evidence="5" id="KW-1015">Disulfide bond</keyword>
<dbReference type="GeneID" id="111595881"/>
<evidence type="ECO:0000256" key="8">
    <source>
        <dbReference type="SAM" id="Phobius"/>
    </source>
</evidence>
<proteinExistence type="inferred from homology"/>
<dbReference type="KEGG" id="dhe:111595881"/>
<dbReference type="Proteomes" id="UP000504633">
    <property type="component" value="Unplaced"/>
</dbReference>
<evidence type="ECO:0000313" key="10">
    <source>
        <dbReference type="Proteomes" id="UP000504633"/>
    </source>
</evidence>
<evidence type="ECO:0000256" key="2">
    <source>
        <dbReference type="ARBA" id="ARBA00006656"/>
    </source>
</evidence>
<evidence type="ECO:0000313" key="11">
    <source>
        <dbReference type="RefSeq" id="XP_023165575.2"/>
    </source>
</evidence>
<dbReference type="Pfam" id="PF00019">
    <property type="entry name" value="TGF_beta"/>
    <property type="match status" value="1"/>
</dbReference>
<keyword evidence="4 6" id="KW-0339">Growth factor</keyword>
<comment type="subcellular location">
    <subcellularLocation>
        <location evidence="1">Secreted</location>
    </subcellularLocation>
</comment>
<keyword evidence="10" id="KW-1185">Reference proteome</keyword>
<evidence type="ECO:0000259" key="9">
    <source>
        <dbReference type="PROSITE" id="PS51362"/>
    </source>
</evidence>
<dbReference type="OrthoDB" id="5949851at2759"/>
<keyword evidence="8" id="KW-0472">Membrane</keyword>
<dbReference type="FunFam" id="2.10.90.10:FF:000058">
    <property type="entry name" value="Maverick"/>
    <property type="match status" value="1"/>
</dbReference>
<feature type="domain" description="TGF-beta family profile" evidence="9">
    <location>
        <begin position="634"/>
        <end position="749"/>
    </location>
</feature>
<evidence type="ECO:0000256" key="3">
    <source>
        <dbReference type="ARBA" id="ARBA00022525"/>
    </source>
</evidence>
<dbReference type="PANTHER" id="PTHR11848">
    <property type="entry name" value="TGF-BETA FAMILY"/>
    <property type="match status" value="1"/>
</dbReference>
<dbReference type="CTD" id="43804"/>
<dbReference type="Gene3D" id="2.10.90.10">
    <property type="entry name" value="Cystine-knot cytokines"/>
    <property type="match status" value="1"/>
</dbReference>
<dbReference type="InterPro" id="IPR001839">
    <property type="entry name" value="TGF-b_C"/>
</dbReference>
<comment type="similarity">
    <text evidence="2 6">Belongs to the TGF-beta family.</text>
</comment>
<dbReference type="InterPro" id="IPR017948">
    <property type="entry name" value="TGFb_CS"/>
</dbReference>
<feature type="region of interest" description="Disordered" evidence="7">
    <location>
        <begin position="474"/>
        <end position="497"/>
    </location>
</feature>
<evidence type="ECO:0000256" key="1">
    <source>
        <dbReference type="ARBA" id="ARBA00004613"/>
    </source>
</evidence>
<feature type="compositionally biased region" description="Basic and acidic residues" evidence="7">
    <location>
        <begin position="387"/>
        <end position="399"/>
    </location>
</feature>
<feature type="compositionally biased region" description="Polar residues" evidence="7">
    <location>
        <begin position="474"/>
        <end position="494"/>
    </location>
</feature>
<dbReference type="Gene3D" id="2.60.120.970">
    <property type="match status" value="1"/>
</dbReference>
<reference evidence="11" key="1">
    <citation type="submission" date="2025-08" db="UniProtKB">
        <authorList>
            <consortium name="RefSeq"/>
        </authorList>
    </citation>
    <scope>IDENTIFICATION</scope>
    <source>
        <strain evidence="11">15085-1641.00</strain>
        <tissue evidence="11">Whole body</tissue>
    </source>
</reference>
<evidence type="ECO:0000256" key="4">
    <source>
        <dbReference type="ARBA" id="ARBA00023030"/>
    </source>
</evidence>
<dbReference type="InterPro" id="IPR015615">
    <property type="entry name" value="TGF-beta-rel"/>
</dbReference>
<evidence type="ECO:0000256" key="6">
    <source>
        <dbReference type="RuleBase" id="RU000354"/>
    </source>
</evidence>
<dbReference type="RefSeq" id="XP_023165575.2">
    <property type="nucleotide sequence ID" value="XM_023309807.2"/>
</dbReference>
<feature type="region of interest" description="Disordered" evidence="7">
    <location>
        <begin position="240"/>
        <end position="286"/>
    </location>
</feature>
<dbReference type="Pfam" id="PF00688">
    <property type="entry name" value="TGFb_propeptide"/>
    <property type="match status" value="1"/>
</dbReference>
<dbReference type="GO" id="GO:0005615">
    <property type="term" value="C:extracellular space"/>
    <property type="evidence" value="ECO:0007669"/>
    <property type="project" value="TreeGrafter"/>
</dbReference>
<keyword evidence="8" id="KW-0812">Transmembrane</keyword>
<feature type="region of interest" description="Disordered" evidence="7">
    <location>
        <begin position="351"/>
        <end position="371"/>
    </location>
</feature>
<evidence type="ECO:0000256" key="5">
    <source>
        <dbReference type="ARBA" id="ARBA00023157"/>
    </source>
</evidence>
<dbReference type="AlphaFoldDB" id="A0A6J1LH18"/>
<dbReference type="GO" id="GO:0005125">
    <property type="term" value="F:cytokine activity"/>
    <property type="evidence" value="ECO:0007669"/>
    <property type="project" value="TreeGrafter"/>
</dbReference>
<dbReference type="PANTHER" id="PTHR11848:SF119">
    <property type="entry name" value="TGF-BETA FAMILY PROFILE DOMAIN-CONTAINING PROTEIN"/>
    <property type="match status" value="1"/>
</dbReference>